<sequence>MRQVVKQVKQRCKLDLHHADIEYQMWRLDKSEYEKLRENSLPITDDFRFYLELYLSDRQREDRLNLAEIFVILEWIFGESSNLFDDWKGSFCFPVLLVVKKEIGSLYYLMSIYDHRGSVYFSLYRILENSIYGYETQRLREPFEFEFSRQEINCFLSYFYDYLAGYFQSIRDIILPQNFIKKIDSNLIIYGYKNGEYFEDQYDSEDSYQEAIRFFEEVDGILLKRTDINAILQEITNESSER</sequence>
<keyword evidence="2" id="KW-1185">Reference proteome</keyword>
<accession>A0A139X121</accession>
<name>A0A139X121_9CYAN</name>
<comment type="caution">
    <text evidence="1">The sequence shown here is derived from an EMBL/GenBank/DDBJ whole genome shotgun (WGS) entry which is preliminary data.</text>
</comment>
<dbReference type="AlphaFoldDB" id="A0A139X121"/>
<dbReference type="EMBL" id="ANNX02000041">
    <property type="protein sequence ID" value="KYC38401.1"/>
    <property type="molecule type" value="Genomic_DNA"/>
</dbReference>
<reference evidence="1 2" key="1">
    <citation type="journal article" date="2013" name="Genome Biol. Evol.">
        <title>Genomes of Stigonematalean cyanobacteria (subsection V) and the evolution of oxygenic photosynthesis from prokaryotes to plastids.</title>
        <authorList>
            <person name="Dagan T."/>
            <person name="Roettger M."/>
            <person name="Stucken K."/>
            <person name="Landan G."/>
            <person name="Koch R."/>
            <person name="Major P."/>
            <person name="Gould S.B."/>
            <person name="Goremykin V.V."/>
            <person name="Rippka R."/>
            <person name="Tandeau de Marsac N."/>
            <person name="Gugger M."/>
            <person name="Lockhart P.J."/>
            <person name="Allen J.F."/>
            <person name="Brune I."/>
            <person name="Maus I."/>
            <person name="Puhler A."/>
            <person name="Martin W.F."/>
        </authorList>
    </citation>
    <scope>NUCLEOTIDE SEQUENCE [LARGE SCALE GENOMIC DNA]</scope>
    <source>
        <strain evidence="1 2">PCC 7110</strain>
    </source>
</reference>
<evidence type="ECO:0000313" key="2">
    <source>
        <dbReference type="Proteomes" id="UP000076925"/>
    </source>
</evidence>
<evidence type="ECO:0000313" key="1">
    <source>
        <dbReference type="EMBL" id="KYC38401.1"/>
    </source>
</evidence>
<organism evidence="1 2">
    <name type="scientific">Scytonema hofmannii PCC 7110</name>
    <dbReference type="NCBI Taxonomy" id="128403"/>
    <lineage>
        <taxon>Bacteria</taxon>
        <taxon>Bacillati</taxon>
        <taxon>Cyanobacteriota</taxon>
        <taxon>Cyanophyceae</taxon>
        <taxon>Nostocales</taxon>
        <taxon>Scytonemataceae</taxon>
        <taxon>Scytonema</taxon>
    </lineage>
</organism>
<gene>
    <name evidence="1" type="ORF">WA1_37100</name>
</gene>
<dbReference type="OrthoDB" id="490302at2"/>
<dbReference type="Proteomes" id="UP000076925">
    <property type="component" value="Unassembled WGS sequence"/>
</dbReference>
<dbReference type="RefSeq" id="WP_017746798.1">
    <property type="nucleotide sequence ID" value="NZ_KQ976354.1"/>
</dbReference>
<proteinExistence type="predicted"/>
<protein>
    <submittedName>
        <fullName evidence="1">Uncharacterized protein</fullName>
    </submittedName>
</protein>